<feature type="binding site" evidence="6">
    <location>
        <position position="142"/>
    </location>
    <ligand>
        <name>substrate</name>
    </ligand>
</feature>
<dbReference type="NCBIfam" id="NF006929">
    <property type="entry name" value="PRK09414.1"/>
    <property type="match status" value="1"/>
</dbReference>
<keyword evidence="11" id="KW-1185">Reference proteome</keyword>
<dbReference type="GO" id="GO:0006537">
    <property type="term" value="P:glutamate biosynthetic process"/>
    <property type="evidence" value="ECO:0007669"/>
    <property type="project" value="TreeGrafter"/>
</dbReference>
<dbReference type="InterPro" id="IPR033922">
    <property type="entry name" value="NAD_bind_Glu_DH"/>
</dbReference>
<feature type="binding site" evidence="6">
    <location>
        <position position="121"/>
    </location>
    <ligand>
        <name>substrate</name>
    </ligand>
</feature>
<dbReference type="Pfam" id="PF02812">
    <property type="entry name" value="ELFV_dehydrog_N"/>
    <property type="match status" value="1"/>
</dbReference>
<feature type="site" description="Important for catalysis" evidence="7">
    <location>
        <position position="197"/>
    </location>
</feature>
<keyword evidence="6" id="KW-0520">NAD</keyword>
<feature type="active site" description="Proton donor" evidence="5">
    <location>
        <position position="157"/>
    </location>
</feature>
<evidence type="ECO:0000256" key="1">
    <source>
        <dbReference type="ARBA" id="ARBA00006382"/>
    </source>
</evidence>
<evidence type="ECO:0000256" key="6">
    <source>
        <dbReference type="PIRSR" id="PIRSR000185-2"/>
    </source>
</evidence>
<dbReference type="Gene3D" id="3.40.50.10860">
    <property type="entry name" value="Leucine Dehydrogenase, chain A, domain 1"/>
    <property type="match status" value="1"/>
</dbReference>
<feature type="binding site" evidence="6">
    <location>
        <position position="410"/>
    </location>
    <ligand>
        <name>substrate</name>
    </ligand>
</feature>
<dbReference type="Gene3D" id="1.10.285.10">
    <property type="entry name" value="Glutamate Dehydrogenase, chain A, domain 3"/>
    <property type="match status" value="2"/>
</dbReference>
<evidence type="ECO:0000256" key="4">
    <source>
        <dbReference type="PIRNR" id="PIRNR000185"/>
    </source>
</evidence>
<dbReference type="SUPFAM" id="SSF51735">
    <property type="entry name" value="NAD(P)-binding Rossmann-fold domains"/>
    <property type="match status" value="1"/>
</dbReference>
<comment type="similarity">
    <text evidence="1 4 8">Belongs to the Glu/Leu/Phe/Val dehydrogenases family.</text>
</comment>
<feature type="binding site" evidence="6">
    <location>
        <position position="271"/>
    </location>
    <ligand>
        <name>NAD(+)</name>
        <dbReference type="ChEBI" id="CHEBI:57540"/>
    </ligand>
</feature>
<protein>
    <recommendedName>
        <fullName evidence="4">Glutamate dehydrogenase</fullName>
    </recommendedName>
</protein>
<dbReference type="PRINTS" id="PR00082">
    <property type="entry name" value="GLFDHDRGNASE"/>
</dbReference>
<dbReference type="SUPFAM" id="SSF53223">
    <property type="entry name" value="Aminoacid dehydrogenase-like, N-terminal domain"/>
    <property type="match status" value="1"/>
</dbReference>
<keyword evidence="6" id="KW-0547">Nucleotide-binding</keyword>
<evidence type="ECO:0000256" key="5">
    <source>
        <dbReference type="PIRSR" id="PIRSR000185-1"/>
    </source>
</evidence>
<dbReference type="InterPro" id="IPR014362">
    <property type="entry name" value="Glu_DH"/>
</dbReference>
<keyword evidence="3 4" id="KW-0560">Oxidoreductase</keyword>
<dbReference type="FunFam" id="3.40.50.10860:FF:000002">
    <property type="entry name" value="Glutamate dehydrogenase"/>
    <property type="match status" value="1"/>
</dbReference>
<dbReference type="Proteomes" id="UP000187455">
    <property type="component" value="Unassembled WGS sequence"/>
</dbReference>
<dbReference type="InterPro" id="IPR050724">
    <property type="entry name" value="Glu_Leu_Phe_Val_DH"/>
</dbReference>
<dbReference type="Gene3D" id="3.40.50.720">
    <property type="entry name" value="NAD(P)-binding Rossmann-like Domain"/>
    <property type="match status" value="1"/>
</dbReference>
<organism evidence="10 11">
    <name type="scientific">Smittium mucronatum</name>
    <dbReference type="NCBI Taxonomy" id="133383"/>
    <lineage>
        <taxon>Eukaryota</taxon>
        <taxon>Fungi</taxon>
        <taxon>Fungi incertae sedis</taxon>
        <taxon>Zoopagomycota</taxon>
        <taxon>Kickxellomycotina</taxon>
        <taxon>Harpellomycetes</taxon>
        <taxon>Harpellales</taxon>
        <taxon>Legeriomycetaceae</taxon>
        <taxon>Smittium</taxon>
    </lineage>
</organism>
<evidence type="ECO:0000256" key="3">
    <source>
        <dbReference type="ARBA" id="ARBA00023002"/>
    </source>
</evidence>
<feature type="binding site" evidence="6">
    <location>
        <position position="196"/>
    </location>
    <ligand>
        <name>substrate</name>
    </ligand>
</feature>
<comment type="subunit">
    <text evidence="2">Homohexamer.</text>
</comment>
<dbReference type="PANTHER" id="PTHR43571:SF1">
    <property type="entry name" value="NADP-SPECIFIC GLUTAMATE DEHYDROGENASE 1-RELATED"/>
    <property type="match status" value="1"/>
</dbReference>
<dbReference type="InterPro" id="IPR006095">
    <property type="entry name" value="Glu/Leu/Phe/Val/Trp_DH"/>
</dbReference>
<evidence type="ECO:0000259" key="9">
    <source>
        <dbReference type="SMART" id="SM00839"/>
    </source>
</evidence>
<dbReference type="AlphaFoldDB" id="A0A1R0H6J3"/>
<sequence>MPVSVTQRSENSHILELKAKAYSTSHSGVAKKAPEQQVEDLRRAVHARNEGEREFLDAVDEVLNTLRPLLVKYPQYIEPFERLVEPERQIAFRVSWIDDNGNQVVNRGYRVQANSALGPYKGGLRFHKDLNMSVVKSLAFEQVFKNSLTNLLIGAAKGGSDFDPTGRSDGEVMRFCQSFMTELYRYLGPDTDIPSGDINVGSREIGYLFGQYKRLTNHFNGAFTGKDLNWGGSNIRPEATGYGLVYFSEYYCNHRRISLKGHKSIVSGSGNVAIYTVEKLLDLGSIPLTLSDSNGYIYEPAGFTRKDLEFIKELRISQNGYLQQYTAYSKTAKYFPNEKPFTVKADFAFPCAIQGEITLNEASTLAKNGIKGVFEGANLPSSNEAISFFKKNQILFAPGKAANAGGVAVSGLEMIQNSQRQQWSKEVVDEKLRLIMKDIFDTSLKAANDFGYTDDIQAGANIAGFLKVADSMIQQGNV</sequence>
<dbReference type="GO" id="GO:0000166">
    <property type="term" value="F:nucleotide binding"/>
    <property type="evidence" value="ECO:0007669"/>
    <property type="project" value="UniProtKB-KW"/>
</dbReference>
<dbReference type="PANTHER" id="PTHR43571">
    <property type="entry name" value="NADP-SPECIFIC GLUTAMATE DEHYDROGENASE 1-RELATED"/>
    <property type="match status" value="1"/>
</dbReference>
<dbReference type="OrthoDB" id="6718861at2759"/>
<evidence type="ECO:0000256" key="2">
    <source>
        <dbReference type="ARBA" id="ARBA00011643"/>
    </source>
</evidence>
<feature type="binding site" evidence="6">
    <location>
        <position position="240"/>
    </location>
    <ligand>
        <name>NAD(+)</name>
        <dbReference type="ChEBI" id="CHEBI:57540"/>
    </ligand>
</feature>
<dbReference type="InterPro" id="IPR036291">
    <property type="entry name" value="NAD(P)-bd_dom_sf"/>
</dbReference>
<dbReference type="InterPro" id="IPR006097">
    <property type="entry name" value="Glu/Leu/Phe/Val/Trp_DH_dimer"/>
</dbReference>
<feature type="domain" description="Glutamate/phenylalanine/leucine/valine/L-tryptophan dehydrogenase C-terminal" evidence="9">
    <location>
        <begin position="233"/>
        <end position="476"/>
    </location>
</feature>
<dbReference type="Pfam" id="PF00208">
    <property type="entry name" value="ELFV_dehydrog"/>
    <property type="match status" value="1"/>
</dbReference>
<evidence type="ECO:0000313" key="10">
    <source>
        <dbReference type="EMBL" id="OLY84733.1"/>
    </source>
</evidence>
<dbReference type="CDD" id="cd05313">
    <property type="entry name" value="NAD_bind_2_Glu_DH"/>
    <property type="match status" value="1"/>
</dbReference>
<evidence type="ECO:0000256" key="7">
    <source>
        <dbReference type="PIRSR" id="PIRSR000185-3"/>
    </source>
</evidence>
<dbReference type="EMBL" id="LSSL01000380">
    <property type="protein sequence ID" value="OLY84733.1"/>
    <property type="molecule type" value="Genomic_DNA"/>
</dbReference>
<dbReference type="FunFam" id="3.40.50.720:FF:000030">
    <property type="entry name" value="Glutamate dehydrogenase"/>
    <property type="match status" value="1"/>
</dbReference>
<feature type="binding site" evidence="6">
    <location>
        <position position="145"/>
    </location>
    <ligand>
        <name>substrate</name>
    </ligand>
</feature>
<evidence type="ECO:0000313" key="11">
    <source>
        <dbReference type="Proteomes" id="UP000187455"/>
    </source>
</evidence>
<dbReference type="SMART" id="SM00839">
    <property type="entry name" value="ELFV_dehydrog"/>
    <property type="match status" value="1"/>
</dbReference>
<dbReference type="InterPro" id="IPR046346">
    <property type="entry name" value="Aminoacid_DH-like_N_sf"/>
</dbReference>
<dbReference type="PIRSF" id="PIRSF000185">
    <property type="entry name" value="Glu_DH"/>
    <property type="match status" value="1"/>
</dbReference>
<gene>
    <name evidence="10" type="ORF">AYI68_g1098</name>
</gene>
<name>A0A1R0H6J3_9FUNG</name>
<dbReference type="STRING" id="133383.A0A1R0H6J3"/>
<reference evidence="10 11" key="1">
    <citation type="journal article" date="2016" name="Mol. Biol. Evol.">
        <title>Genome-Wide Survey of Gut Fungi (Harpellales) Reveals the First Horizontally Transferred Ubiquitin Gene from a Mosquito Host.</title>
        <authorList>
            <person name="Wang Y."/>
            <person name="White M.M."/>
            <person name="Kvist S."/>
            <person name="Moncalvo J.M."/>
        </authorList>
    </citation>
    <scope>NUCLEOTIDE SEQUENCE [LARGE SCALE GENOMIC DNA]</scope>
    <source>
        <strain evidence="10 11">ALG-7-W6</strain>
    </source>
</reference>
<accession>A0A1R0H6J3</accession>
<dbReference type="FunFam" id="1.10.285.10:FF:000001">
    <property type="entry name" value="Glutamate dehydrogenase"/>
    <property type="match status" value="1"/>
</dbReference>
<dbReference type="InterPro" id="IPR006096">
    <property type="entry name" value="Glu/Leu/Phe/Val/Trp_DH_C"/>
</dbReference>
<dbReference type="GO" id="GO:0005829">
    <property type="term" value="C:cytosol"/>
    <property type="evidence" value="ECO:0007669"/>
    <property type="project" value="TreeGrafter"/>
</dbReference>
<evidence type="ECO:0000256" key="8">
    <source>
        <dbReference type="RuleBase" id="RU004417"/>
    </source>
</evidence>
<dbReference type="GO" id="GO:0004354">
    <property type="term" value="F:glutamate dehydrogenase (NADP+) activity"/>
    <property type="evidence" value="ECO:0007669"/>
    <property type="project" value="TreeGrafter"/>
</dbReference>
<comment type="caution">
    <text evidence="10">The sequence shown here is derived from an EMBL/GenBank/DDBJ whole genome shotgun (WGS) entry which is preliminary data.</text>
</comment>
<proteinExistence type="inferred from homology"/>